<dbReference type="RefSeq" id="WP_173195943.1">
    <property type="nucleotide sequence ID" value="NZ_JABFCX010000002.1"/>
</dbReference>
<sequence length="152" mass="17013">MIAAYALTAALLASSAGEEIPWREPAQRLLGCWEGEGLGGEVAECWMPGPDGRVTGMFQLVTNGEQNFSEILIIDDFGEGPEMRLKHFHGDLKGWEEKDEFVTFKLKEAREDTLIFGGLTITFEGDDRLLMDLKMKTSAGVQTMNFTYDRTR</sequence>
<organism evidence="2 3">
    <name type="scientific">Parvularcula mediterranea</name>
    <dbReference type="NCBI Taxonomy" id="2732508"/>
    <lineage>
        <taxon>Bacteria</taxon>
        <taxon>Pseudomonadati</taxon>
        <taxon>Pseudomonadota</taxon>
        <taxon>Alphaproteobacteria</taxon>
        <taxon>Parvularculales</taxon>
        <taxon>Parvularculaceae</taxon>
        <taxon>Parvularcula</taxon>
    </lineage>
</organism>
<proteinExistence type="predicted"/>
<gene>
    <name evidence="2" type="ORF">HK107_01035</name>
</gene>
<protein>
    <recommendedName>
        <fullName evidence="1">DUF6265 domain-containing protein</fullName>
    </recommendedName>
</protein>
<dbReference type="Pfam" id="PF19780">
    <property type="entry name" value="DUF6265"/>
    <property type="match status" value="1"/>
</dbReference>
<name>A0A7Y3RIW3_9PROT</name>
<evidence type="ECO:0000313" key="2">
    <source>
        <dbReference type="EMBL" id="NNU14905.1"/>
    </source>
</evidence>
<dbReference type="InterPro" id="IPR046232">
    <property type="entry name" value="DUF6265"/>
</dbReference>
<evidence type="ECO:0000259" key="1">
    <source>
        <dbReference type="Pfam" id="PF19780"/>
    </source>
</evidence>
<dbReference type="AlphaFoldDB" id="A0A7Y3RIW3"/>
<comment type="caution">
    <text evidence="2">The sequence shown here is derived from an EMBL/GenBank/DDBJ whole genome shotgun (WGS) entry which is preliminary data.</text>
</comment>
<reference evidence="2 3" key="1">
    <citation type="submission" date="2020-05" db="EMBL/GenBank/DDBJ databases">
        <title>Parvularcula mediterraneae sp. nov., isolated from polypropylene straw from shallow seawater of the seashore of Laganas in Zakynthos island, Greece.</title>
        <authorList>
            <person name="Szabo I."/>
            <person name="Al-Omari J."/>
            <person name="Rado J."/>
            <person name="Szerdahelyi G.S."/>
        </authorList>
    </citation>
    <scope>NUCLEOTIDE SEQUENCE [LARGE SCALE GENOMIC DNA]</scope>
    <source>
        <strain evidence="2 3">ZS-1/3</strain>
    </source>
</reference>
<feature type="domain" description="DUF6265" evidence="1">
    <location>
        <begin position="29"/>
        <end position="133"/>
    </location>
</feature>
<dbReference type="EMBL" id="JABFCX010000002">
    <property type="protein sequence ID" value="NNU14905.1"/>
    <property type="molecule type" value="Genomic_DNA"/>
</dbReference>
<evidence type="ECO:0000313" key="3">
    <source>
        <dbReference type="Proteomes" id="UP000536835"/>
    </source>
</evidence>
<accession>A0A7Y3RIW3</accession>
<dbReference type="Proteomes" id="UP000536835">
    <property type="component" value="Unassembled WGS sequence"/>
</dbReference>
<keyword evidence="3" id="KW-1185">Reference proteome</keyword>